<dbReference type="SUPFAM" id="SSF56219">
    <property type="entry name" value="DNase I-like"/>
    <property type="match status" value="1"/>
</dbReference>
<dbReference type="eggNOG" id="KOG1075">
    <property type="taxonomic scope" value="Eukaryota"/>
</dbReference>
<dbReference type="AlphaFoldDB" id="A0A1X7T8L3"/>
<dbReference type="Pfam" id="PF14529">
    <property type="entry name" value="Exo_endo_phos_2"/>
    <property type="match status" value="1"/>
</dbReference>
<dbReference type="GO" id="GO:0031012">
    <property type="term" value="C:extracellular matrix"/>
    <property type="evidence" value="ECO:0007669"/>
    <property type="project" value="TreeGrafter"/>
</dbReference>
<dbReference type="PANTHER" id="PTHR33395:SF22">
    <property type="entry name" value="REVERSE TRANSCRIPTASE DOMAIN-CONTAINING PROTEIN"/>
    <property type="match status" value="1"/>
</dbReference>
<dbReference type="Gene3D" id="3.60.10.10">
    <property type="entry name" value="Endonuclease/exonuclease/phosphatase"/>
    <property type="match status" value="1"/>
</dbReference>
<dbReference type="EnsemblMetazoa" id="Aqu2.1.10887_001">
    <property type="protein sequence ID" value="Aqu2.1.10887_001"/>
    <property type="gene ID" value="Aqu2.1.10887"/>
</dbReference>
<dbReference type="PANTHER" id="PTHR33395">
    <property type="entry name" value="TRANSCRIPTASE, PUTATIVE-RELATED-RELATED"/>
    <property type="match status" value="1"/>
</dbReference>
<accession>A0A1X7T8L3</accession>
<evidence type="ECO:0000259" key="1">
    <source>
        <dbReference type="Pfam" id="PF14529"/>
    </source>
</evidence>
<sequence>MVSKVLSGSADHFASTKCTCADVKPPATPTEDEDIKPAIIPPILSDADDKDIQPVIIPPILPAGDDKDIKPAIILSIKPTNATGGNYYNCTNLEQIYVTYSLPSFVFSLCLVYIPPNASDAYHSSLRQFISFISSSPNPIVPGDFNFPDICWDSLVGASLNSELFCDLVFHLNLAQVVNEPTHVKGNILDIVLSPPCVPIHDGTVSDPNVFSLSFDHFLVSFNLLSKEPLPKSRSASYLVPNFQKADLVGLNDFLLKKDFSPCFASSDVEFIWSYIRNSIYKGF</sequence>
<dbReference type="InParanoid" id="A0A1X7T8L3"/>
<proteinExistence type="predicted"/>
<evidence type="ECO:0000313" key="2">
    <source>
        <dbReference type="EnsemblMetazoa" id="Aqu2.1.10887_001"/>
    </source>
</evidence>
<dbReference type="GO" id="GO:0003824">
    <property type="term" value="F:catalytic activity"/>
    <property type="evidence" value="ECO:0007669"/>
    <property type="project" value="InterPro"/>
</dbReference>
<dbReference type="STRING" id="400682.A0A1X7T8L3"/>
<protein>
    <recommendedName>
        <fullName evidence="1">Endonuclease/exonuclease/phosphatase domain-containing protein</fullName>
    </recommendedName>
</protein>
<feature type="domain" description="Endonuclease/exonuclease/phosphatase" evidence="1">
    <location>
        <begin position="109"/>
        <end position="219"/>
    </location>
</feature>
<name>A0A1X7T8L3_AMPQE</name>
<dbReference type="InterPro" id="IPR005135">
    <property type="entry name" value="Endo/exonuclease/phosphatase"/>
</dbReference>
<organism evidence="2">
    <name type="scientific">Amphimedon queenslandica</name>
    <name type="common">Sponge</name>
    <dbReference type="NCBI Taxonomy" id="400682"/>
    <lineage>
        <taxon>Eukaryota</taxon>
        <taxon>Metazoa</taxon>
        <taxon>Porifera</taxon>
        <taxon>Demospongiae</taxon>
        <taxon>Heteroscleromorpha</taxon>
        <taxon>Haplosclerida</taxon>
        <taxon>Niphatidae</taxon>
        <taxon>Amphimedon</taxon>
    </lineage>
</organism>
<reference evidence="2" key="1">
    <citation type="submission" date="2017-05" db="UniProtKB">
        <authorList>
            <consortium name="EnsemblMetazoa"/>
        </authorList>
    </citation>
    <scope>IDENTIFICATION</scope>
</reference>
<dbReference type="InterPro" id="IPR036691">
    <property type="entry name" value="Endo/exonu/phosph_ase_sf"/>
</dbReference>